<accession>A0AAV1V868</accession>
<organism evidence="2 3">
    <name type="scientific">Peronospora matthiolae</name>
    <dbReference type="NCBI Taxonomy" id="2874970"/>
    <lineage>
        <taxon>Eukaryota</taxon>
        <taxon>Sar</taxon>
        <taxon>Stramenopiles</taxon>
        <taxon>Oomycota</taxon>
        <taxon>Peronosporomycetes</taxon>
        <taxon>Peronosporales</taxon>
        <taxon>Peronosporaceae</taxon>
        <taxon>Peronospora</taxon>
    </lineage>
</organism>
<name>A0AAV1V868_9STRA</name>
<dbReference type="AlphaFoldDB" id="A0AAV1V868"/>
<reference evidence="2" key="1">
    <citation type="submission" date="2024-01" db="EMBL/GenBank/DDBJ databases">
        <authorList>
            <person name="Webb A."/>
        </authorList>
    </citation>
    <scope>NUCLEOTIDE SEQUENCE</scope>
    <source>
        <strain evidence="2">Pm1</strain>
    </source>
</reference>
<dbReference type="EMBL" id="CAKLBY020000025">
    <property type="protein sequence ID" value="CAK7903263.1"/>
    <property type="molecule type" value="Genomic_DNA"/>
</dbReference>
<gene>
    <name evidence="1" type="ORF">PM001_LOCUS2675</name>
    <name evidence="2" type="ORF">PM001_LOCUS27911</name>
</gene>
<evidence type="ECO:0000313" key="1">
    <source>
        <dbReference type="EMBL" id="CAK7903263.1"/>
    </source>
</evidence>
<dbReference type="Proteomes" id="UP001162060">
    <property type="component" value="Unassembled WGS sequence"/>
</dbReference>
<proteinExistence type="predicted"/>
<dbReference type="EMBL" id="CAKLBY020000283">
    <property type="protein sequence ID" value="CAK7942761.1"/>
    <property type="molecule type" value="Genomic_DNA"/>
</dbReference>
<sequence>MSTPTEGAGPDYVITEGDGAQLAGGKLGVDYGETMEGNGRMKRKVVN</sequence>
<evidence type="ECO:0000313" key="3">
    <source>
        <dbReference type="Proteomes" id="UP001162060"/>
    </source>
</evidence>
<evidence type="ECO:0000313" key="2">
    <source>
        <dbReference type="EMBL" id="CAK7942761.1"/>
    </source>
</evidence>
<comment type="caution">
    <text evidence="2">The sequence shown here is derived from an EMBL/GenBank/DDBJ whole genome shotgun (WGS) entry which is preliminary data.</text>
</comment>
<protein>
    <submittedName>
        <fullName evidence="2">Uncharacterized protein</fullName>
    </submittedName>
</protein>